<dbReference type="PROSITE" id="PS50043">
    <property type="entry name" value="HTH_LUXR_2"/>
    <property type="match status" value="1"/>
</dbReference>
<evidence type="ECO:0000313" key="5">
    <source>
        <dbReference type="EMBL" id="MBO0656043.1"/>
    </source>
</evidence>
<keyword evidence="1" id="KW-0805">Transcription regulation</keyword>
<dbReference type="PANTHER" id="PTHR44688:SF16">
    <property type="entry name" value="DNA-BINDING TRANSCRIPTIONAL ACTIVATOR DEVR_DOSR"/>
    <property type="match status" value="1"/>
</dbReference>
<dbReference type="InterPro" id="IPR000792">
    <property type="entry name" value="Tscrpt_reg_LuxR_C"/>
</dbReference>
<dbReference type="AlphaFoldDB" id="A0A939FSS9"/>
<evidence type="ECO:0000259" key="4">
    <source>
        <dbReference type="PROSITE" id="PS50043"/>
    </source>
</evidence>
<evidence type="ECO:0000256" key="1">
    <source>
        <dbReference type="ARBA" id="ARBA00023015"/>
    </source>
</evidence>
<name>A0A939FSS9_9ACTN</name>
<dbReference type="PROSITE" id="PS00622">
    <property type="entry name" value="HTH_LUXR_1"/>
    <property type="match status" value="1"/>
</dbReference>
<evidence type="ECO:0000256" key="3">
    <source>
        <dbReference type="ARBA" id="ARBA00023163"/>
    </source>
</evidence>
<dbReference type="InterPro" id="IPR036388">
    <property type="entry name" value="WH-like_DNA-bd_sf"/>
</dbReference>
<reference evidence="5" key="1">
    <citation type="submission" date="2021-03" db="EMBL/GenBank/DDBJ databases">
        <title>Streptomyces strains.</title>
        <authorList>
            <person name="Lund M.B."/>
            <person name="Toerring T."/>
        </authorList>
    </citation>
    <scope>NUCLEOTIDE SEQUENCE</scope>
    <source>
        <strain evidence="5">JCM 4242</strain>
    </source>
</reference>
<dbReference type="InterPro" id="IPR016032">
    <property type="entry name" value="Sig_transdc_resp-reg_C-effctor"/>
</dbReference>
<dbReference type="GO" id="GO:0003677">
    <property type="term" value="F:DNA binding"/>
    <property type="evidence" value="ECO:0007669"/>
    <property type="project" value="UniProtKB-KW"/>
</dbReference>
<accession>A0A939FSS9</accession>
<keyword evidence="6" id="KW-1185">Reference proteome</keyword>
<organism evidence="5 6">
    <name type="scientific">Streptomyces triculaminicus</name>
    <dbReference type="NCBI Taxonomy" id="2816232"/>
    <lineage>
        <taxon>Bacteria</taxon>
        <taxon>Bacillati</taxon>
        <taxon>Actinomycetota</taxon>
        <taxon>Actinomycetes</taxon>
        <taxon>Kitasatosporales</taxon>
        <taxon>Streptomycetaceae</taxon>
        <taxon>Streptomyces</taxon>
    </lineage>
</organism>
<gene>
    <name evidence="5" type="ORF">J1792_25715</name>
</gene>
<dbReference type="Gene3D" id="1.10.10.10">
    <property type="entry name" value="Winged helix-like DNA-binding domain superfamily/Winged helix DNA-binding domain"/>
    <property type="match status" value="1"/>
</dbReference>
<sequence length="63" mass="6710">MTGAEARVAALAARGHPNRAIAAGLSVTPRTVELHLTRAYRKLGIHGRPELAEALERLGKDTP</sequence>
<dbReference type="Pfam" id="PF00196">
    <property type="entry name" value="GerE"/>
    <property type="match status" value="1"/>
</dbReference>
<dbReference type="Proteomes" id="UP000664781">
    <property type="component" value="Unassembled WGS sequence"/>
</dbReference>
<evidence type="ECO:0000256" key="2">
    <source>
        <dbReference type="ARBA" id="ARBA00023125"/>
    </source>
</evidence>
<evidence type="ECO:0000313" key="6">
    <source>
        <dbReference type="Proteomes" id="UP000664781"/>
    </source>
</evidence>
<proteinExistence type="predicted"/>
<dbReference type="EMBL" id="JAFMOF010000004">
    <property type="protein sequence ID" value="MBO0656043.1"/>
    <property type="molecule type" value="Genomic_DNA"/>
</dbReference>
<feature type="domain" description="HTH luxR-type" evidence="4">
    <location>
        <begin position="1"/>
        <end position="59"/>
    </location>
</feature>
<dbReference type="GO" id="GO:0006355">
    <property type="term" value="P:regulation of DNA-templated transcription"/>
    <property type="evidence" value="ECO:0007669"/>
    <property type="project" value="InterPro"/>
</dbReference>
<dbReference type="SMART" id="SM00421">
    <property type="entry name" value="HTH_LUXR"/>
    <property type="match status" value="1"/>
</dbReference>
<dbReference type="PANTHER" id="PTHR44688">
    <property type="entry name" value="DNA-BINDING TRANSCRIPTIONAL ACTIVATOR DEVR_DOSR"/>
    <property type="match status" value="1"/>
</dbReference>
<comment type="caution">
    <text evidence="5">The sequence shown here is derived from an EMBL/GenBank/DDBJ whole genome shotgun (WGS) entry which is preliminary data.</text>
</comment>
<dbReference type="SUPFAM" id="SSF46894">
    <property type="entry name" value="C-terminal effector domain of the bipartite response regulators"/>
    <property type="match status" value="1"/>
</dbReference>
<keyword evidence="3" id="KW-0804">Transcription</keyword>
<keyword evidence="2" id="KW-0238">DNA-binding</keyword>
<dbReference type="PRINTS" id="PR00038">
    <property type="entry name" value="HTHLUXR"/>
</dbReference>
<dbReference type="RefSeq" id="WP_207248469.1">
    <property type="nucleotide sequence ID" value="NZ_JAFMOF010000004.1"/>
</dbReference>
<protein>
    <submittedName>
        <fullName evidence="5">Helix-turn-helix transcriptional regulator</fullName>
    </submittedName>
</protein>